<sequence>VCAAGAEVKFVKSPSTSLMRTRAFLDQIDLRVMLPLGFERTPALSSQAQLAQRPGVQEVLVYTRQGQ</sequence>
<feature type="non-terminal residue" evidence="1">
    <location>
        <position position="67"/>
    </location>
</feature>
<gene>
    <name evidence="1" type="ORF">METZ01_LOCUS326716</name>
</gene>
<reference evidence="1" key="1">
    <citation type="submission" date="2018-05" db="EMBL/GenBank/DDBJ databases">
        <authorList>
            <person name="Lanie J.A."/>
            <person name="Ng W.-L."/>
            <person name="Kazmierczak K.M."/>
            <person name="Andrzejewski T.M."/>
            <person name="Davidsen T.M."/>
            <person name="Wayne K.J."/>
            <person name="Tettelin H."/>
            <person name="Glass J.I."/>
            <person name="Rusch D."/>
            <person name="Podicherti R."/>
            <person name="Tsui H.-C.T."/>
            <person name="Winkler M.E."/>
        </authorList>
    </citation>
    <scope>NUCLEOTIDE SEQUENCE</scope>
</reference>
<proteinExistence type="predicted"/>
<accession>A0A382PPD5</accession>
<dbReference type="AlphaFoldDB" id="A0A382PPD5"/>
<dbReference type="EMBL" id="UINC01108044">
    <property type="protein sequence ID" value="SVC73862.1"/>
    <property type="molecule type" value="Genomic_DNA"/>
</dbReference>
<protein>
    <submittedName>
        <fullName evidence="1">Uncharacterized protein</fullName>
    </submittedName>
</protein>
<feature type="non-terminal residue" evidence="1">
    <location>
        <position position="1"/>
    </location>
</feature>
<evidence type="ECO:0000313" key="1">
    <source>
        <dbReference type="EMBL" id="SVC73862.1"/>
    </source>
</evidence>
<organism evidence="1">
    <name type="scientific">marine metagenome</name>
    <dbReference type="NCBI Taxonomy" id="408172"/>
    <lineage>
        <taxon>unclassified sequences</taxon>
        <taxon>metagenomes</taxon>
        <taxon>ecological metagenomes</taxon>
    </lineage>
</organism>
<name>A0A382PPD5_9ZZZZ</name>